<evidence type="ECO:0000256" key="5">
    <source>
        <dbReference type="ARBA" id="ARBA00022692"/>
    </source>
</evidence>
<evidence type="ECO:0000256" key="9">
    <source>
        <dbReference type="SAM" id="SignalP"/>
    </source>
</evidence>
<evidence type="ECO:0000256" key="3">
    <source>
        <dbReference type="ARBA" id="ARBA00022448"/>
    </source>
</evidence>
<keyword evidence="7" id="KW-0998">Cell outer membrane</keyword>
<evidence type="ECO:0000313" key="10">
    <source>
        <dbReference type="EMBL" id="MDI1230193.1"/>
    </source>
</evidence>
<keyword evidence="8" id="KW-0175">Coiled coil</keyword>
<keyword evidence="9" id="KW-0732">Signal</keyword>
<evidence type="ECO:0000256" key="4">
    <source>
        <dbReference type="ARBA" id="ARBA00022452"/>
    </source>
</evidence>
<dbReference type="SUPFAM" id="SSF56954">
    <property type="entry name" value="Outer membrane efflux proteins (OEP)"/>
    <property type="match status" value="1"/>
</dbReference>
<evidence type="ECO:0000313" key="11">
    <source>
        <dbReference type="Proteomes" id="UP001160519"/>
    </source>
</evidence>
<feature type="coiled-coil region" evidence="8">
    <location>
        <begin position="141"/>
        <end position="175"/>
    </location>
</feature>
<organism evidence="10 11">
    <name type="scientific">Candidatus Methylobacter titanis</name>
    <dbReference type="NCBI Taxonomy" id="3053457"/>
    <lineage>
        <taxon>Bacteria</taxon>
        <taxon>Pseudomonadati</taxon>
        <taxon>Pseudomonadota</taxon>
        <taxon>Gammaproteobacteria</taxon>
        <taxon>Methylococcales</taxon>
        <taxon>Methylococcaceae</taxon>
        <taxon>Methylobacter</taxon>
    </lineage>
</organism>
<dbReference type="EMBL" id="JAQSDF010000006">
    <property type="protein sequence ID" value="MDI1230193.1"/>
    <property type="molecule type" value="Genomic_DNA"/>
</dbReference>
<accession>A0AA43Q1T5</accession>
<dbReference type="InterPro" id="IPR003423">
    <property type="entry name" value="OMP_efflux"/>
</dbReference>
<evidence type="ECO:0000256" key="8">
    <source>
        <dbReference type="SAM" id="Coils"/>
    </source>
</evidence>
<dbReference type="GO" id="GO:0015288">
    <property type="term" value="F:porin activity"/>
    <property type="evidence" value="ECO:0007669"/>
    <property type="project" value="TreeGrafter"/>
</dbReference>
<dbReference type="GO" id="GO:0015562">
    <property type="term" value="F:efflux transmembrane transporter activity"/>
    <property type="evidence" value="ECO:0007669"/>
    <property type="project" value="InterPro"/>
</dbReference>
<dbReference type="NCBIfam" id="TIGR01844">
    <property type="entry name" value="type_I_sec_TolC"/>
    <property type="match status" value="1"/>
</dbReference>
<evidence type="ECO:0000256" key="7">
    <source>
        <dbReference type="ARBA" id="ARBA00023237"/>
    </source>
</evidence>
<gene>
    <name evidence="10" type="ORF">PSU93_03475</name>
</gene>
<evidence type="ECO:0000256" key="6">
    <source>
        <dbReference type="ARBA" id="ARBA00023136"/>
    </source>
</evidence>
<dbReference type="Proteomes" id="UP001160519">
    <property type="component" value="Unassembled WGS sequence"/>
</dbReference>
<proteinExistence type="inferred from homology"/>
<dbReference type="Gene3D" id="1.20.1600.10">
    <property type="entry name" value="Outer membrane efflux proteins (OEP)"/>
    <property type="match status" value="1"/>
</dbReference>
<dbReference type="PANTHER" id="PTHR30026">
    <property type="entry name" value="OUTER MEMBRANE PROTEIN TOLC"/>
    <property type="match status" value="1"/>
</dbReference>
<feature type="chain" id="PRO_5041260243" evidence="9">
    <location>
        <begin position="22"/>
        <end position="440"/>
    </location>
</feature>
<keyword evidence="4" id="KW-1134">Transmembrane beta strand</keyword>
<name>A0AA43Q1T5_9GAMM</name>
<evidence type="ECO:0000256" key="1">
    <source>
        <dbReference type="ARBA" id="ARBA00004442"/>
    </source>
</evidence>
<dbReference type="PANTHER" id="PTHR30026:SF20">
    <property type="entry name" value="OUTER MEMBRANE PROTEIN TOLC"/>
    <property type="match status" value="1"/>
</dbReference>
<protein>
    <submittedName>
        <fullName evidence="10">TolC family outer membrane protein</fullName>
    </submittedName>
</protein>
<dbReference type="GO" id="GO:1990281">
    <property type="term" value="C:efflux pump complex"/>
    <property type="evidence" value="ECO:0007669"/>
    <property type="project" value="TreeGrafter"/>
</dbReference>
<dbReference type="AlphaFoldDB" id="A0AA43Q1T5"/>
<dbReference type="InterPro" id="IPR051906">
    <property type="entry name" value="TolC-like"/>
</dbReference>
<reference evidence="10" key="1">
    <citation type="submission" date="2023-01" db="EMBL/GenBank/DDBJ databases">
        <title>Biogeochemical cycle of methane in antarctic sediments.</title>
        <authorList>
            <person name="Roldan D.M."/>
            <person name="Menes R.J."/>
        </authorList>
    </citation>
    <scope>NUCLEOTIDE SEQUENCE [LARGE SCALE GENOMIC DNA]</scope>
    <source>
        <strain evidence="10">K-2018 MAG008</strain>
    </source>
</reference>
<dbReference type="InterPro" id="IPR010130">
    <property type="entry name" value="T1SS_OMP_TolC"/>
</dbReference>
<keyword evidence="11" id="KW-1185">Reference proteome</keyword>
<keyword evidence="5" id="KW-0812">Transmembrane</keyword>
<dbReference type="Pfam" id="PF02321">
    <property type="entry name" value="OEP"/>
    <property type="match status" value="2"/>
</dbReference>
<comment type="caution">
    <text evidence="10">The sequence shown here is derived from an EMBL/GenBank/DDBJ whole genome shotgun (WGS) entry which is preliminary data.</text>
</comment>
<evidence type="ECO:0000256" key="2">
    <source>
        <dbReference type="ARBA" id="ARBA00007613"/>
    </source>
</evidence>
<sequence>MNIHRQGLMLIILACSQMAQAEDLLGVYEQALQADPQLQSAKVKIDIGSAQKGQALGQMLPQITASGNWSANKQTVSGSRQDSTSNFHGTRYYVSLNQTLVDFAKFWEWRRASKVEDQYAAEAIEAHNQLMFSVVERYFNELEAEDQLNFAKTEKLAAEKQLEQIQKQYAKQIVKITDLYAVEARLDQIIATEILAESQRVTAQQSLRELTGVSPAELSKLRDGVDYQEIQGDLQQWIEMAESQNPAISAKQIAIEAAENNVTTQKSKYLPVVDLQLNYYDTNTGFQSANLGANVQTEVAAINVSVPLFSGGTTTHQMFEAKHRLQLSKNDNEAAIRGITKETSDAFLSANANARHIKAAQKALDSAGKSREAMERGYHYGVVTISDVIKAQQDEFSAKKDFAQAKYNYIKNRIRFMHAIGSIAEENLQEINGWLEANNP</sequence>
<keyword evidence="3" id="KW-0813">Transport</keyword>
<keyword evidence="6" id="KW-0472">Membrane</keyword>
<dbReference type="GO" id="GO:0009279">
    <property type="term" value="C:cell outer membrane"/>
    <property type="evidence" value="ECO:0007669"/>
    <property type="project" value="UniProtKB-SubCell"/>
</dbReference>
<comment type="similarity">
    <text evidence="2">Belongs to the outer membrane factor (OMF) (TC 1.B.17) family.</text>
</comment>
<feature type="signal peptide" evidence="9">
    <location>
        <begin position="1"/>
        <end position="21"/>
    </location>
</feature>
<comment type="subcellular location">
    <subcellularLocation>
        <location evidence="1">Cell outer membrane</location>
    </subcellularLocation>
</comment>